<protein>
    <recommendedName>
        <fullName evidence="5">Calcium-binding protein</fullName>
    </recommendedName>
</protein>
<dbReference type="PANTHER" id="PTHR38340">
    <property type="entry name" value="S-LAYER PROTEIN"/>
    <property type="match status" value="1"/>
</dbReference>
<dbReference type="InterPro" id="IPR018511">
    <property type="entry name" value="Hemolysin-typ_Ca-bd_CS"/>
</dbReference>
<accession>A0A2T7USJ1</accession>
<keyword evidence="4" id="KW-1185">Reference proteome</keyword>
<evidence type="ECO:0000256" key="1">
    <source>
        <dbReference type="ARBA" id="ARBA00004613"/>
    </source>
</evidence>
<dbReference type="GO" id="GO:0005509">
    <property type="term" value="F:calcium ion binding"/>
    <property type="evidence" value="ECO:0007669"/>
    <property type="project" value="InterPro"/>
</dbReference>
<dbReference type="InterPro" id="IPR050557">
    <property type="entry name" value="RTX_toxin/Mannuronan_C5-epim"/>
</dbReference>
<reference evidence="3 4" key="1">
    <citation type="journal article" date="2011" name="Syst. Appl. Microbiol.">
        <title>Defluviimonas denitrificans gen. nov., sp. nov., and Pararhodobacter aggregans gen. nov., sp. nov., non-phototrophic Rhodobacteraceae from the biofilter of a marine aquaculture.</title>
        <authorList>
            <person name="Foesel B.U."/>
            <person name="Drake H.L."/>
            <person name="Schramm A."/>
        </authorList>
    </citation>
    <scope>NUCLEOTIDE SEQUENCE [LARGE SCALE GENOMIC DNA]</scope>
    <source>
        <strain evidence="3 4">D1-19</strain>
    </source>
</reference>
<dbReference type="OrthoDB" id="733404at2"/>
<dbReference type="Proteomes" id="UP000244810">
    <property type="component" value="Unassembled WGS sequence"/>
</dbReference>
<name>A0A2T7USJ1_9RHOB</name>
<dbReference type="PRINTS" id="PR00313">
    <property type="entry name" value="CABNDNGRPT"/>
</dbReference>
<dbReference type="SUPFAM" id="SSF51120">
    <property type="entry name" value="beta-Roll"/>
    <property type="match status" value="3"/>
</dbReference>
<dbReference type="GO" id="GO:0005576">
    <property type="term" value="C:extracellular region"/>
    <property type="evidence" value="ECO:0007669"/>
    <property type="project" value="UniProtKB-SubCell"/>
</dbReference>
<evidence type="ECO:0000313" key="3">
    <source>
        <dbReference type="EMBL" id="PVE47596.1"/>
    </source>
</evidence>
<proteinExistence type="predicted"/>
<dbReference type="InterPro" id="IPR011049">
    <property type="entry name" value="Serralysin-like_metalloprot_C"/>
</dbReference>
<dbReference type="InterPro" id="IPR001343">
    <property type="entry name" value="Hemolysn_Ca-bd"/>
</dbReference>
<comment type="subcellular location">
    <subcellularLocation>
        <location evidence="1">Secreted</location>
    </subcellularLocation>
</comment>
<evidence type="ECO:0008006" key="5">
    <source>
        <dbReference type="Google" id="ProtNLM"/>
    </source>
</evidence>
<gene>
    <name evidence="3" type="ORF">DDE23_09095</name>
</gene>
<dbReference type="PROSITE" id="PS00330">
    <property type="entry name" value="HEMOLYSIN_CALCIUM"/>
    <property type="match status" value="5"/>
</dbReference>
<dbReference type="Pfam" id="PF00353">
    <property type="entry name" value="HemolysinCabind"/>
    <property type="match status" value="7"/>
</dbReference>
<evidence type="ECO:0000313" key="4">
    <source>
        <dbReference type="Proteomes" id="UP000244810"/>
    </source>
</evidence>
<dbReference type="AlphaFoldDB" id="A0A2T7USJ1"/>
<dbReference type="EMBL" id="QDDR01000004">
    <property type="protein sequence ID" value="PVE47596.1"/>
    <property type="molecule type" value="Genomic_DNA"/>
</dbReference>
<dbReference type="PANTHER" id="PTHR38340:SF1">
    <property type="entry name" value="S-LAYER PROTEIN"/>
    <property type="match status" value="1"/>
</dbReference>
<sequence length="690" mass="71264">MPPTTGYVVGTSSNDVFDHFDYGQVWGRAGNDTLTLTAGIGYAADGIPYQIHAWGEEGDDTLNLSFRSVATPGGYRLGHHVRGDNEERDGNEITLGEDTFNFVDINNVQPGNVAVGRLEDFDASRDTIQIEGVTLNLQSLPSNVRIVEYNGTHDQYESSEPQQWLLITNSVGGRIFYALEGARVDMDPTIPGAGHGGMEEAHFIPWTSIATVDALPDVAFIDKQNFIPAGYTKVAGGLYINDGDANNGRWDQSGDPTVQENVLAVVQGGSGHDLIAAGQNNDMVQAGGGADTVWGGSGYDTLYGGTGNDSLMGGTGNDLLRGEGGLDILDGGLGDDTIFGEAGNDIATGGDGQDVIHGGAGHDTLSGNVGNDTLFGNGGNDSLAGGWGNDYLDGGLDNDVLSGWDGNDTLLGAAGNDTLFGENGNDLLNGGDGADSLLGGIGNDTLLGEIGDDTLNGEDGLDSLGGGDGADLVLGGNGNDTLHGGAGNDHLQGNVDNDTLYGDAGNDLLEGGWGDDYLDGGDDHDFLSGWDGSDTLLGGNGNDTFQGGNGHDYLNGGSGADALNGGAGRDTLYGGGGRDVFDGGSNDLAADVYRIENSWESPLGAGNRDQFLNFELGRDKIDLTEIDANWNAANDQGFSFAGIVPTAHSIWYVSLGGDLLIRGDMSGDGVEDFEFEADGLNAIGASDFLL</sequence>
<comment type="caution">
    <text evidence="3">The sequence shown here is derived from an EMBL/GenBank/DDBJ whole genome shotgun (WGS) entry which is preliminary data.</text>
</comment>
<organism evidence="3 4">
    <name type="scientific">Pararhodobacter aggregans</name>
    <dbReference type="NCBI Taxonomy" id="404875"/>
    <lineage>
        <taxon>Bacteria</taxon>
        <taxon>Pseudomonadati</taxon>
        <taxon>Pseudomonadota</taxon>
        <taxon>Alphaproteobacteria</taxon>
        <taxon>Rhodobacterales</taxon>
        <taxon>Paracoccaceae</taxon>
        <taxon>Pararhodobacter</taxon>
    </lineage>
</organism>
<dbReference type="Gene3D" id="2.150.10.10">
    <property type="entry name" value="Serralysin-like metalloprotease, C-terminal"/>
    <property type="match status" value="6"/>
</dbReference>
<dbReference type="RefSeq" id="WP_107750968.1">
    <property type="nucleotide sequence ID" value="NZ_QBKF01000003.1"/>
</dbReference>
<keyword evidence="2" id="KW-0964">Secreted</keyword>
<evidence type="ECO:0000256" key="2">
    <source>
        <dbReference type="ARBA" id="ARBA00022525"/>
    </source>
</evidence>